<evidence type="ECO:0000256" key="1">
    <source>
        <dbReference type="ARBA" id="ARBA00022801"/>
    </source>
</evidence>
<dbReference type="GO" id="GO:0016787">
    <property type="term" value="F:hydrolase activity"/>
    <property type="evidence" value="ECO:0007669"/>
    <property type="project" value="UniProtKB-KW"/>
</dbReference>
<keyword evidence="1" id="KW-0378">Hydrolase</keyword>
<proteinExistence type="predicted"/>
<evidence type="ECO:0000313" key="2">
    <source>
        <dbReference type="EMBL" id="CAL1580930.1"/>
    </source>
</evidence>
<keyword evidence="3" id="KW-1185">Reference proteome</keyword>
<dbReference type="GO" id="GO:0004540">
    <property type="term" value="F:RNA nuclease activity"/>
    <property type="evidence" value="ECO:0007669"/>
    <property type="project" value="UniProtKB-ARBA"/>
</dbReference>
<reference evidence="2 3" key="1">
    <citation type="submission" date="2024-04" db="EMBL/GenBank/DDBJ databases">
        <authorList>
            <person name="Waldvogel A.-M."/>
            <person name="Schoenle A."/>
        </authorList>
    </citation>
    <scope>NUCLEOTIDE SEQUENCE [LARGE SCALE GENOMIC DNA]</scope>
</reference>
<name>A0AAV2JWD5_KNICA</name>
<dbReference type="SUPFAM" id="SSF142877">
    <property type="entry name" value="EndoU-like"/>
    <property type="match status" value="1"/>
</dbReference>
<accession>A0AAV2JWD5</accession>
<dbReference type="InterPro" id="IPR037227">
    <property type="entry name" value="EndoU-like"/>
</dbReference>
<organism evidence="2 3">
    <name type="scientific">Knipowitschia caucasica</name>
    <name type="common">Caucasian dwarf goby</name>
    <name type="synonym">Pomatoschistus caucasicus</name>
    <dbReference type="NCBI Taxonomy" id="637954"/>
    <lineage>
        <taxon>Eukaryota</taxon>
        <taxon>Metazoa</taxon>
        <taxon>Chordata</taxon>
        <taxon>Craniata</taxon>
        <taxon>Vertebrata</taxon>
        <taxon>Euteleostomi</taxon>
        <taxon>Actinopterygii</taxon>
        <taxon>Neopterygii</taxon>
        <taxon>Teleostei</taxon>
        <taxon>Neoteleostei</taxon>
        <taxon>Acanthomorphata</taxon>
        <taxon>Gobiaria</taxon>
        <taxon>Gobiiformes</taxon>
        <taxon>Gobioidei</taxon>
        <taxon>Gobiidae</taxon>
        <taxon>Gobiinae</taxon>
        <taxon>Knipowitschia</taxon>
    </lineage>
</organism>
<evidence type="ECO:0000313" key="3">
    <source>
        <dbReference type="Proteomes" id="UP001497482"/>
    </source>
</evidence>
<dbReference type="AlphaFoldDB" id="A0AAV2JWD5"/>
<gene>
    <name evidence="2" type="ORF">KC01_LOCUS11714</name>
</gene>
<dbReference type="EMBL" id="OZ035836">
    <property type="protein sequence ID" value="CAL1580930.1"/>
    <property type="molecule type" value="Genomic_DNA"/>
</dbReference>
<sequence length="72" mass="8246">MSRSEDAGEELTEVFNDLWRLDVNRLRPGTDYIIDLQVRYDTKERERGEVTSAGSNVRQCFSTSGLGYFVVP</sequence>
<protein>
    <submittedName>
        <fullName evidence="2">Uncharacterized protein</fullName>
    </submittedName>
</protein>
<dbReference type="Proteomes" id="UP001497482">
    <property type="component" value="Chromosome 14"/>
</dbReference>